<keyword evidence="2" id="KW-1185">Reference proteome</keyword>
<evidence type="ECO:0000313" key="2">
    <source>
        <dbReference type="Proteomes" id="UP001064048"/>
    </source>
</evidence>
<dbReference type="EMBL" id="CM046113">
    <property type="protein sequence ID" value="KAI8421248.1"/>
    <property type="molecule type" value="Genomic_DNA"/>
</dbReference>
<accession>A0ACC0JAU5</accession>
<name>A0ACC0JAU5_CHOFU</name>
<dbReference type="Proteomes" id="UP001064048">
    <property type="component" value="Chromosome 13"/>
</dbReference>
<evidence type="ECO:0000313" key="1">
    <source>
        <dbReference type="EMBL" id="KAI8421248.1"/>
    </source>
</evidence>
<gene>
    <name evidence="1" type="ORF">MSG28_008305</name>
</gene>
<proteinExistence type="predicted"/>
<comment type="caution">
    <text evidence="1">The sequence shown here is derived from an EMBL/GenBank/DDBJ whole genome shotgun (WGS) entry which is preliminary data.</text>
</comment>
<reference evidence="1 2" key="1">
    <citation type="journal article" date="2022" name="Genome Biol. Evol.">
        <title>The Spruce Budworm Genome: Reconstructing the Evolutionary History of Antifreeze Proteins.</title>
        <authorList>
            <person name="Beliveau C."/>
            <person name="Gagne P."/>
            <person name="Picq S."/>
            <person name="Vernygora O."/>
            <person name="Keeling C.I."/>
            <person name="Pinkney K."/>
            <person name="Doucet D."/>
            <person name="Wen F."/>
            <person name="Johnston J.S."/>
            <person name="Maaroufi H."/>
            <person name="Boyle B."/>
            <person name="Laroche J."/>
            <person name="Dewar K."/>
            <person name="Juretic N."/>
            <person name="Blackburn G."/>
            <person name="Nisole A."/>
            <person name="Brunet B."/>
            <person name="Brandao M."/>
            <person name="Lumley L."/>
            <person name="Duan J."/>
            <person name="Quan G."/>
            <person name="Lucarotti C.J."/>
            <person name="Roe A.D."/>
            <person name="Sperling F.A.H."/>
            <person name="Levesque R.C."/>
            <person name="Cusson M."/>
        </authorList>
    </citation>
    <scope>NUCLEOTIDE SEQUENCE [LARGE SCALE GENOMIC DNA]</scope>
    <source>
        <strain evidence="1">Glfc:IPQL:Cfum</strain>
    </source>
</reference>
<sequence length="140" mass="15467">MATLKSGPEAEHALEQLMPALPELMHRDDNHTQPEEVVTWIVMDKPIAISDNQYKYFSKIDIGNAVYNYRSLHPTNRIVYRSMASCASIASPTFLGFLVILIGCATSTLASSIGDGLCMVLDMKRKIFGESVKACSKLLN</sequence>
<organism evidence="1 2">
    <name type="scientific">Choristoneura fumiferana</name>
    <name type="common">Spruce budworm moth</name>
    <name type="synonym">Archips fumiferana</name>
    <dbReference type="NCBI Taxonomy" id="7141"/>
    <lineage>
        <taxon>Eukaryota</taxon>
        <taxon>Metazoa</taxon>
        <taxon>Ecdysozoa</taxon>
        <taxon>Arthropoda</taxon>
        <taxon>Hexapoda</taxon>
        <taxon>Insecta</taxon>
        <taxon>Pterygota</taxon>
        <taxon>Neoptera</taxon>
        <taxon>Endopterygota</taxon>
        <taxon>Lepidoptera</taxon>
        <taxon>Glossata</taxon>
        <taxon>Ditrysia</taxon>
        <taxon>Tortricoidea</taxon>
        <taxon>Tortricidae</taxon>
        <taxon>Tortricinae</taxon>
        <taxon>Choristoneura</taxon>
    </lineage>
</organism>
<protein>
    <submittedName>
        <fullName evidence="1">Uncharacterized protein</fullName>
    </submittedName>
</protein>